<sequence length="51" mass="5326">MVLASQLARKQQAESFPLNPSQYGSASFSPPTPVSYTPTPFLLAAVVTTAG</sequence>
<dbReference type="AlphaFoldDB" id="D7DYT6"/>
<protein>
    <submittedName>
        <fullName evidence="1">Uncharacterized protein</fullName>
    </submittedName>
</protein>
<dbReference type="KEGG" id="naz:Aazo_2516"/>
<proteinExistence type="predicted"/>
<keyword evidence="2" id="KW-1185">Reference proteome</keyword>
<gene>
    <name evidence="1" type="ordered locus">Aazo_2516</name>
</gene>
<dbReference type="Proteomes" id="UP000001511">
    <property type="component" value="Chromosome"/>
</dbReference>
<evidence type="ECO:0000313" key="2">
    <source>
        <dbReference type="Proteomes" id="UP000001511"/>
    </source>
</evidence>
<dbReference type="HOGENOM" id="CLU_3101490_0_0_3"/>
<evidence type="ECO:0000313" key="1">
    <source>
        <dbReference type="EMBL" id="ADI64415.1"/>
    </source>
</evidence>
<dbReference type="EMBL" id="CP002059">
    <property type="protein sequence ID" value="ADI64415.1"/>
    <property type="molecule type" value="Genomic_DNA"/>
</dbReference>
<dbReference type="STRING" id="551115.Aazo_2516"/>
<organism evidence="1 2">
    <name type="scientific">Nostoc azollae (strain 0708)</name>
    <name type="common">Anabaena azollae (strain 0708)</name>
    <dbReference type="NCBI Taxonomy" id="551115"/>
    <lineage>
        <taxon>Bacteria</taxon>
        <taxon>Bacillati</taxon>
        <taxon>Cyanobacteriota</taxon>
        <taxon>Cyanophyceae</taxon>
        <taxon>Nostocales</taxon>
        <taxon>Nostocaceae</taxon>
        <taxon>Trichormus</taxon>
    </lineage>
</organism>
<reference evidence="1 2" key="1">
    <citation type="journal article" date="2010" name="PLoS ONE">
        <title>Genome erosion in a nitrogen-fixing vertically transmitted endosymbiotic multicellular cyanobacterium.</title>
        <authorList>
            <person name="Ran L."/>
            <person name="Larsson J."/>
            <person name="Vigil-Stenman T."/>
            <person name="Nylander J.A."/>
            <person name="Ininbergs K."/>
            <person name="Zheng W.W."/>
            <person name="Lapidus A."/>
            <person name="Lowry S."/>
            <person name="Haselkorn R."/>
            <person name="Bergman B."/>
        </authorList>
    </citation>
    <scope>NUCLEOTIDE SEQUENCE [LARGE SCALE GENOMIC DNA]</scope>
    <source>
        <strain evidence="1 2">0708</strain>
    </source>
</reference>
<accession>D7DYT6</accession>
<name>D7DYT6_NOSA0</name>